<accession>A0AA40DIM5</accession>
<dbReference type="PANTHER" id="PTHR31451">
    <property type="match status" value="1"/>
</dbReference>
<dbReference type="Proteomes" id="UP001172102">
    <property type="component" value="Unassembled WGS sequence"/>
</dbReference>
<keyword evidence="4 8" id="KW-0378">Hydrolase</keyword>
<evidence type="ECO:0000259" key="7">
    <source>
        <dbReference type="Pfam" id="PF26410"/>
    </source>
</evidence>
<reference evidence="8" key="1">
    <citation type="submission" date="2023-06" db="EMBL/GenBank/DDBJ databases">
        <title>Genome-scale phylogeny and comparative genomics of the fungal order Sordariales.</title>
        <authorList>
            <consortium name="Lawrence Berkeley National Laboratory"/>
            <person name="Hensen N."/>
            <person name="Bonometti L."/>
            <person name="Westerberg I."/>
            <person name="Brannstrom I.O."/>
            <person name="Guillou S."/>
            <person name="Cros-Aarteil S."/>
            <person name="Calhoun S."/>
            <person name="Haridas S."/>
            <person name="Kuo A."/>
            <person name="Mondo S."/>
            <person name="Pangilinan J."/>
            <person name="Riley R."/>
            <person name="Labutti K."/>
            <person name="Andreopoulos B."/>
            <person name="Lipzen A."/>
            <person name="Chen C."/>
            <person name="Yanf M."/>
            <person name="Daum C."/>
            <person name="Ng V."/>
            <person name="Clum A."/>
            <person name="Steindorff A."/>
            <person name="Ohm R."/>
            <person name="Martin F."/>
            <person name="Silar P."/>
            <person name="Natvig D."/>
            <person name="Lalanne C."/>
            <person name="Gautier V."/>
            <person name="Ament-Velasquez S.L."/>
            <person name="Kruys A."/>
            <person name="Hutchinson M.I."/>
            <person name="Powell A.J."/>
            <person name="Barry K."/>
            <person name="Miller A.N."/>
            <person name="Grigoriev I.V."/>
            <person name="Debuchy R."/>
            <person name="Gladieux P."/>
            <person name="Thoren M.H."/>
            <person name="Johannesson H."/>
        </authorList>
    </citation>
    <scope>NUCLEOTIDE SEQUENCE</scope>
    <source>
        <strain evidence="8">SMH4607-1</strain>
    </source>
</reference>
<dbReference type="EC" id="3.2.1.78" evidence="3"/>
<sequence length="415" mass="46601">MLFVKALLASCIALTASAVPGDGLPEPRAKVPKGFVTVEGEKFKLDGRDFYFAGSNAYYFPFSQYEADVENGLAAAKQAGLQVFRTWGFNDKNSSYIPGGLPQYGGEGAGPSEVVFQWFHPNGTSTIDLSGFEKVVRAAEKTGVKLLVALTNNWADYGGMDVYTVNLGGRFHDDFYTVTSIKDAFKRYVKELVTKYRDSPAIFGWELANEPRCGADRIRNLPRSTKCNSLVLGAWVKELSEYIKSIDPHHLVTWGGEGEFNLGASAPDRYAGGNGGNFDHEIALDSIDFGVFHSYPDWWGKTAEWTQQWIRDHAMAGRKATKPVIHEEYGWMTPEARLEYTKKVVNGTRLQVMGEWQRIMVEEKMAGSMYWQFGYSGYSFGRNHDDGFTVYLEDNEAQTLVFRHSRDMQTLNTYP</sequence>
<organism evidence="8 9">
    <name type="scientific">Lasiosphaeris hirsuta</name>
    <dbReference type="NCBI Taxonomy" id="260670"/>
    <lineage>
        <taxon>Eukaryota</taxon>
        <taxon>Fungi</taxon>
        <taxon>Dikarya</taxon>
        <taxon>Ascomycota</taxon>
        <taxon>Pezizomycotina</taxon>
        <taxon>Sordariomycetes</taxon>
        <taxon>Sordariomycetidae</taxon>
        <taxon>Sordariales</taxon>
        <taxon>Lasiosphaeriaceae</taxon>
        <taxon>Lasiosphaeris</taxon>
    </lineage>
</organism>
<dbReference type="AlphaFoldDB" id="A0AA40DIM5"/>
<name>A0AA40DIM5_9PEZI</name>
<evidence type="ECO:0000256" key="2">
    <source>
        <dbReference type="ARBA" id="ARBA00005641"/>
    </source>
</evidence>
<dbReference type="InterPro" id="IPR045053">
    <property type="entry name" value="MAN-like"/>
</dbReference>
<evidence type="ECO:0000313" key="8">
    <source>
        <dbReference type="EMBL" id="KAK0702741.1"/>
    </source>
</evidence>
<feature type="domain" description="Glycoside hydrolase family 5" evidence="7">
    <location>
        <begin position="174"/>
        <end position="374"/>
    </location>
</feature>
<dbReference type="InterPro" id="IPR017853">
    <property type="entry name" value="GH"/>
</dbReference>
<gene>
    <name evidence="8" type="ORF">B0H67DRAFT_650117</name>
</gene>
<dbReference type="Gene3D" id="3.20.20.80">
    <property type="entry name" value="Glycosidases"/>
    <property type="match status" value="1"/>
</dbReference>
<comment type="caution">
    <text evidence="8">The sequence shown here is derived from an EMBL/GenBank/DDBJ whole genome shotgun (WGS) entry which is preliminary data.</text>
</comment>
<dbReference type="Pfam" id="PF26410">
    <property type="entry name" value="GH5_mannosidase"/>
    <property type="match status" value="1"/>
</dbReference>
<keyword evidence="9" id="KW-1185">Reference proteome</keyword>
<evidence type="ECO:0000256" key="5">
    <source>
        <dbReference type="ARBA" id="ARBA00023295"/>
    </source>
</evidence>
<dbReference type="InterPro" id="IPR001547">
    <property type="entry name" value="Glyco_hydro_5"/>
</dbReference>
<dbReference type="EMBL" id="JAUKUA010000008">
    <property type="protein sequence ID" value="KAK0702741.1"/>
    <property type="molecule type" value="Genomic_DNA"/>
</dbReference>
<evidence type="ECO:0000256" key="4">
    <source>
        <dbReference type="ARBA" id="ARBA00022801"/>
    </source>
</evidence>
<dbReference type="GO" id="GO:0046355">
    <property type="term" value="P:mannan catabolic process"/>
    <property type="evidence" value="ECO:0007669"/>
    <property type="project" value="UniProtKB-ARBA"/>
</dbReference>
<evidence type="ECO:0000313" key="9">
    <source>
        <dbReference type="Proteomes" id="UP001172102"/>
    </source>
</evidence>
<dbReference type="SUPFAM" id="SSF51445">
    <property type="entry name" value="(Trans)glycosidases"/>
    <property type="match status" value="1"/>
</dbReference>
<comment type="similarity">
    <text evidence="2">Belongs to the glycosyl hydrolase 5 (cellulase A) family.</text>
</comment>
<feature type="signal peptide" evidence="6">
    <location>
        <begin position="1"/>
        <end position="18"/>
    </location>
</feature>
<dbReference type="PANTHER" id="PTHR31451:SF21">
    <property type="entry name" value="MANNAN ENDO-1,4-BETA-MANNOSIDASE C"/>
    <property type="match status" value="1"/>
</dbReference>
<comment type="catalytic activity">
    <reaction evidence="1">
        <text>Random hydrolysis of (1-&gt;4)-beta-D-mannosidic linkages in mannans, galactomannans and glucomannans.</text>
        <dbReference type="EC" id="3.2.1.78"/>
    </reaction>
</comment>
<keyword evidence="5" id="KW-0326">Glycosidase</keyword>
<dbReference type="GO" id="GO:0016985">
    <property type="term" value="F:mannan endo-1,4-beta-mannosidase activity"/>
    <property type="evidence" value="ECO:0007669"/>
    <property type="project" value="UniProtKB-EC"/>
</dbReference>
<proteinExistence type="inferred from homology"/>
<evidence type="ECO:0000256" key="6">
    <source>
        <dbReference type="SAM" id="SignalP"/>
    </source>
</evidence>
<keyword evidence="6" id="KW-0732">Signal</keyword>
<evidence type="ECO:0000256" key="3">
    <source>
        <dbReference type="ARBA" id="ARBA00012706"/>
    </source>
</evidence>
<protein>
    <recommendedName>
        <fullName evidence="3">mannan endo-1,4-beta-mannosidase</fullName>
        <ecNumber evidence="3">3.2.1.78</ecNumber>
    </recommendedName>
</protein>
<evidence type="ECO:0000256" key="1">
    <source>
        <dbReference type="ARBA" id="ARBA00001678"/>
    </source>
</evidence>
<feature type="chain" id="PRO_5041257771" description="mannan endo-1,4-beta-mannosidase" evidence="6">
    <location>
        <begin position="19"/>
        <end position="415"/>
    </location>
</feature>